<dbReference type="HOGENOM" id="CLU_1000804_0_0_11"/>
<dbReference type="Proteomes" id="UP000015001">
    <property type="component" value="Unassembled WGS sequence"/>
</dbReference>
<evidence type="ECO:0000313" key="3">
    <source>
        <dbReference type="Proteomes" id="UP000015001"/>
    </source>
</evidence>
<feature type="compositionally biased region" description="Basic and acidic residues" evidence="1">
    <location>
        <begin position="179"/>
        <end position="190"/>
    </location>
</feature>
<dbReference type="AlphaFoldDB" id="S4M563"/>
<evidence type="ECO:0000256" key="1">
    <source>
        <dbReference type="SAM" id="MobiDB-lite"/>
    </source>
</evidence>
<feature type="region of interest" description="Disordered" evidence="1">
    <location>
        <begin position="1"/>
        <end position="278"/>
    </location>
</feature>
<keyword evidence="3" id="KW-1185">Reference proteome</keyword>
<comment type="caution">
    <text evidence="2">The sequence shown here is derived from an EMBL/GenBank/DDBJ whole genome shotgun (WGS) entry which is preliminary data.</text>
</comment>
<feature type="compositionally biased region" description="Basic and acidic residues" evidence="1">
    <location>
        <begin position="67"/>
        <end position="79"/>
    </location>
</feature>
<organism evidence="2 3">
    <name type="scientific">Streptomyces afghaniensis 772</name>
    <dbReference type="NCBI Taxonomy" id="1283301"/>
    <lineage>
        <taxon>Bacteria</taxon>
        <taxon>Bacillati</taxon>
        <taxon>Actinomycetota</taxon>
        <taxon>Actinomycetes</taxon>
        <taxon>Kitasatosporales</taxon>
        <taxon>Streptomycetaceae</taxon>
        <taxon>Streptomyces</taxon>
    </lineage>
</organism>
<proteinExistence type="predicted"/>
<feature type="compositionally biased region" description="Acidic residues" evidence="1">
    <location>
        <begin position="1"/>
        <end position="10"/>
    </location>
</feature>
<protein>
    <submittedName>
        <fullName evidence="2">Uncharacterized protein</fullName>
    </submittedName>
</protein>
<feature type="compositionally biased region" description="Basic and acidic residues" evidence="1">
    <location>
        <begin position="146"/>
        <end position="163"/>
    </location>
</feature>
<dbReference type="PATRIC" id="fig|1283301.3.peg.8568"/>
<feature type="compositionally biased region" description="Low complexity" evidence="1">
    <location>
        <begin position="135"/>
        <end position="144"/>
    </location>
</feature>
<feature type="compositionally biased region" description="Basic and acidic residues" evidence="1">
    <location>
        <begin position="36"/>
        <end position="50"/>
    </location>
</feature>
<feature type="compositionally biased region" description="Basic and acidic residues" evidence="1">
    <location>
        <begin position="99"/>
        <end position="128"/>
    </location>
</feature>
<gene>
    <name evidence="2" type="ORF">STAFG_8634</name>
</gene>
<dbReference type="EMBL" id="AOPY01001704">
    <property type="protein sequence ID" value="EPJ34313.1"/>
    <property type="molecule type" value="Genomic_DNA"/>
</dbReference>
<name>S4M563_9ACTN</name>
<accession>S4M563</accession>
<evidence type="ECO:0000313" key="2">
    <source>
        <dbReference type="EMBL" id="EPJ34313.1"/>
    </source>
</evidence>
<reference evidence="2 3" key="1">
    <citation type="submission" date="2013-02" db="EMBL/GenBank/DDBJ databases">
        <title>Draft Genome Sequence of Streptomyces afghaniensis, Which Produces Compounds of the Julimycin B-Complex.</title>
        <authorList>
            <person name="Gruening B.A."/>
            <person name="Praeg A."/>
            <person name="Erxleben A."/>
            <person name="Guenther S."/>
            <person name="Fiedler H.-P."/>
            <person name="Goodfellow M."/>
            <person name="Mueller M."/>
        </authorList>
    </citation>
    <scope>NUCLEOTIDE SEQUENCE [LARGE SCALE GENOMIC DNA]</scope>
    <source>
        <strain evidence="2 3">772</strain>
    </source>
</reference>
<sequence>MEVEDAEQELEDRRQVLQQADRGQGHADGGGAEADQGQRGDDAGRGEQRRVPRALGGEGGLAPRAQPHQEGEGGQELDHGLGGQRLHAAEVQLLLHQPVRGEGEGEAEGDPRRPAVADGQHDDRRGAGPDRQPLHRPQPLLQQQHTHRDGDQRIDEVPERGLDDVPGVHGPDVQAPVEGDERRGDRDEAQPARLPQQLTGPGPAAQHEQGGAHEDQRPHHPVGQDLQRPGGLQQGPEQRNEAPHPVGREAVQQSYVPLAPRLAAHGPLLRTCVPRSRR</sequence>